<dbReference type="SUPFAM" id="SSF55455">
    <property type="entry name" value="SRF-like"/>
    <property type="match status" value="1"/>
</dbReference>
<sequence length="191" mass="22469">MTRKKVDLTYITNDSKRKTTFKKRKIGLIKKMNEISTLCGIEACAIIYNPNDPQPEVWPSDAGVQMVLSRFRRMSELKQNKKMLNQESLLKQIVIKSQEQLKRLRSENRKKEMSHLIFQYLTIGGIFDNPSLIDLNDISWLIDHNLNEIEKKINRIQIQEVTPMIENEGERGFMHHVQGLESDMNTFQRQH</sequence>
<dbReference type="AlphaFoldDB" id="A0A151U9Y8"/>
<evidence type="ECO:0000313" key="8">
    <source>
        <dbReference type="Proteomes" id="UP000075243"/>
    </source>
</evidence>
<keyword evidence="8" id="KW-1185">Reference proteome</keyword>
<proteinExistence type="predicted"/>
<dbReference type="InterPro" id="IPR033897">
    <property type="entry name" value="SRF-like_MADS-box"/>
</dbReference>
<dbReference type="GO" id="GO:0000978">
    <property type="term" value="F:RNA polymerase II cis-regulatory region sequence-specific DNA binding"/>
    <property type="evidence" value="ECO:0007669"/>
    <property type="project" value="TreeGrafter"/>
</dbReference>
<comment type="subcellular location">
    <subcellularLocation>
        <location evidence="1">Nucleus</location>
    </subcellularLocation>
</comment>
<dbReference type="PRINTS" id="PR00404">
    <property type="entry name" value="MADSDOMAIN"/>
</dbReference>
<dbReference type="OMA" id="ELTTMEW"/>
<reference evidence="7 8" key="1">
    <citation type="journal article" date="2012" name="Nat. Biotechnol.">
        <title>Draft genome sequence of pigeonpea (Cajanus cajan), an orphan legume crop of resource-poor farmers.</title>
        <authorList>
            <person name="Varshney R.K."/>
            <person name="Chen W."/>
            <person name="Li Y."/>
            <person name="Bharti A.K."/>
            <person name="Saxena R.K."/>
            <person name="Schlueter J.A."/>
            <person name="Donoghue M.T."/>
            <person name="Azam S."/>
            <person name="Fan G."/>
            <person name="Whaley A.M."/>
            <person name="Farmer A.D."/>
            <person name="Sheridan J."/>
            <person name="Iwata A."/>
            <person name="Tuteja R."/>
            <person name="Penmetsa R.V."/>
            <person name="Wu W."/>
            <person name="Upadhyaya H.D."/>
            <person name="Yang S.P."/>
            <person name="Shah T."/>
            <person name="Saxena K.B."/>
            <person name="Michael T."/>
            <person name="McCombie W.R."/>
            <person name="Yang B."/>
            <person name="Zhang G."/>
            <person name="Yang H."/>
            <person name="Wang J."/>
            <person name="Spillane C."/>
            <person name="Cook D.R."/>
            <person name="May G.D."/>
            <person name="Xu X."/>
            <person name="Jackson S.A."/>
        </authorList>
    </citation>
    <scope>NUCLEOTIDE SEQUENCE [LARGE SCALE GENOMIC DNA]</scope>
    <source>
        <strain evidence="8">cv. Asha</strain>
    </source>
</reference>
<keyword evidence="4" id="KW-0804">Transcription</keyword>
<feature type="domain" description="MADS-box" evidence="6">
    <location>
        <begin position="1"/>
        <end position="51"/>
    </location>
</feature>
<evidence type="ECO:0000256" key="2">
    <source>
        <dbReference type="ARBA" id="ARBA00023015"/>
    </source>
</evidence>
<keyword evidence="3" id="KW-0238">DNA-binding</keyword>
<dbReference type="Proteomes" id="UP000075243">
    <property type="component" value="Chromosome 1"/>
</dbReference>
<protein>
    <submittedName>
        <fullName evidence="7">Agamous-like MADS-box protein AGL80</fullName>
    </submittedName>
</protein>
<dbReference type="Gramene" id="C.cajan_19733.t">
    <property type="protein sequence ID" value="C.cajan_19733.t"/>
    <property type="gene ID" value="C.cajan_19733"/>
</dbReference>
<keyword evidence="2" id="KW-0805">Transcription regulation</keyword>
<dbReference type="PANTHER" id="PTHR11945">
    <property type="entry name" value="MADS BOX PROTEIN"/>
    <property type="match status" value="1"/>
</dbReference>
<dbReference type="GO" id="GO:0005634">
    <property type="term" value="C:nucleus"/>
    <property type="evidence" value="ECO:0007669"/>
    <property type="project" value="UniProtKB-SubCell"/>
</dbReference>
<evidence type="ECO:0000256" key="4">
    <source>
        <dbReference type="ARBA" id="ARBA00023163"/>
    </source>
</evidence>
<dbReference type="EMBL" id="CM003603">
    <property type="protein sequence ID" value="KYP76092.1"/>
    <property type="molecule type" value="Genomic_DNA"/>
</dbReference>
<accession>A0A151U9Y8</accession>
<evidence type="ECO:0000259" key="6">
    <source>
        <dbReference type="PROSITE" id="PS50066"/>
    </source>
</evidence>
<dbReference type="GO" id="GO:0046983">
    <property type="term" value="F:protein dimerization activity"/>
    <property type="evidence" value="ECO:0007669"/>
    <property type="project" value="InterPro"/>
</dbReference>
<keyword evidence="5" id="KW-0539">Nucleus</keyword>
<dbReference type="FunFam" id="3.40.1810.10:FF:000018">
    <property type="entry name" value="agamous-like MADS-box protein AGL80"/>
    <property type="match status" value="1"/>
</dbReference>
<dbReference type="PANTHER" id="PTHR11945:SF777">
    <property type="entry name" value="MADS-BOX TRANSCRIPTION FACTOR FAMILY PROTEIN"/>
    <property type="match status" value="1"/>
</dbReference>
<dbReference type="CDD" id="cd00266">
    <property type="entry name" value="MADS_SRF_like"/>
    <property type="match status" value="1"/>
</dbReference>
<dbReference type="GO" id="GO:0000981">
    <property type="term" value="F:DNA-binding transcription factor activity, RNA polymerase II-specific"/>
    <property type="evidence" value="ECO:0007669"/>
    <property type="project" value="InterPro"/>
</dbReference>
<dbReference type="InterPro" id="IPR002100">
    <property type="entry name" value="TF_MADSbox"/>
</dbReference>
<name>A0A151U9Y8_CAJCA</name>
<evidence type="ECO:0000313" key="7">
    <source>
        <dbReference type="EMBL" id="KYP76092.1"/>
    </source>
</evidence>
<dbReference type="Pfam" id="PF00319">
    <property type="entry name" value="SRF-TF"/>
    <property type="match status" value="1"/>
</dbReference>
<dbReference type="Gene3D" id="3.40.1810.10">
    <property type="entry name" value="Transcription factor, MADS-box"/>
    <property type="match status" value="1"/>
</dbReference>
<dbReference type="SMART" id="SM00432">
    <property type="entry name" value="MADS"/>
    <property type="match status" value="1"/>
</dbReference>
<evidence type="ECO:0000256" key="5">
    <source>
        <dbReference type="ARBA" id="ARBA00023242"/>
    </source>
</evidence>
<dbReference type="OrthoDB" id="1692623at2759"/>
<evidence type="ECO:0000256" key="1">
    <source>
        <dbReference type="ARBA" id="ARBA00004123"/>
    </source>
</evidence>
<evidence type="ECO:0000256" key="3">
    <source>
        <dbReference type="ARBA" id="ARBA00023125"/>
    </source>
</evidence>
<dbReference type="PROSITE" id="PS50066">
    <property type="entry name" value="MADS_BOX_2"/>
    <property type="match status" value="1"/>
</dbReference>
<dbReference type="InterPro" id="IPR036879">
    <property type="entry name" value="TF_MADSbox_sf"/>
</dbReference>
<gene>
    <name evidence="7" type="ORF">KK1_020315</name>
</gene>
<dbReference type="GO" id="GO:0045944">
    <property type="term" value="P:positive regulation of transcription by RNA polymerase II"/>
    <property type="evidence" value="ECO:0007669"/>
    <property type="project" value="InterPro"/>
</dbReference>
<organism evidence="7 8">
    <name type="scientific">Cajanus cajan</name>
    <name type="common">Pigeon pea</name>
    <name type="synonym">Cajanus indicus</name>
    <dbReference type="NCBI Taxonomy" id="3821"/>
    <lineage>
        <taxon>Eukaryota</taxon>
        <taxon>Viridiplantae</taxon>
        <taxon>Streptophyta</taxon>
        <taxon>Embryophyta</taxon>
        <taxon>Tracheophyta</taxon>
        <taxon>Spermatophyta</taxon>
        <taxon>Magnoliopsida</taxon>
        <taxon>eudicotyledons</taxon>
        <taxon>Gunneridae</taxon>
        <taxon>Pentapetalae</taxon>
        <taxon>rosids</taxon>
        <taxon>fabids</taxon>
        <taxon>Fabales</taxon>
        <taxon>Fabaceae</taxon>
        <taxon>Papilionoideae</taxon>
        <taxon>50 kb inversion clade</taxon>
        <taxon>NPAAA clade</taxon>
        <taxon>indigoferoid/millettioid clade</taxon>
        <taxon>Phaseoleae</taxon>
        <taxon>Cajanus</taxon>
    </lineage>
</organism>